<dbReference type="NCBIfam" id="NF007755">
    <property type="entry name" value="PRK10436.1"/>
    <property type="match status" value="1"/>
</dbReference>
<dbReference type="Pfam" id="PF00437">
    <property type="entry name" value="T2SSE"/>
    <property type="match status" value="1"/>
</dbReference>
<evidence type="ECO:0000313" key="6">
    <source>
        <dbReference type="Proteomes" id="UP000595858"/>
    </source>
</evidence>
<dbReference type="AlphaFoldDB" id="A0AAU9B927"/>
<dbReference type="PANTHER" id="PTHR30258">
    <property type="entry name" value="TYPE II SECRETION SYSTEM PROTEIN GSPE-RELATED"/>
    <property type="match status" value="1"/>
</dbReference>
<evidence type="ECO:0000256" key="3">
    <source>
        <dbReference type="ARBA" id="ARBA00022840"/>
    </source>
</evidence>
<comment type="similarity">
    <text evidence="1">Belongs to the GSP E family.</text>
</comment>
<dbReference type="Gene3D" id="3.30.450.90">
    <property type="match status" value="1"/>
</dbReference>
<dbReference type="RefSeq" id="WP_181518971.1">
    <property type="nucleotide sequence ID" value="NZ_AP023447.1"/>
</dbReference>
<dbReference type="Proteomes" id="UP000595858">
    <property type="component" value="Chromosome"/>
</dbReference>
<dbReference type="FunFam" id="3.40.50.300:FF:000398">
    <property type="entry name" value="Type IV pilus assembly ATPase PilB"/>
    <property type="match status" value="1"/>
</dbReference>
<evidence type="ECO:0000256" key="2">
    <source>
        <dbReference type="ARBA" id="ARBA00022741"/>
    </source>
</evidence>
<dbReference type="Gene3D" id="3.40.50.300">
    <property type="entry name" value="P-loop containing nucleotide triphosphate hydrolases"/>
    <property type="match status" value="1"/>
</dbReference>
<dbReference type="SUPFAM" id="SSF52540">
    <property type="entry name" value="P-loop containing nucleoside triphosphate hydrolases"/>
    <property type="match status" value="1"/>
</dbReference>
<name>A0AAU9B927_9ENTR</name>
<dbReference type="EMBL" id="AP023447">
    <property type="protein sequence ID" value="BCL41357.1"/>
    <property type="molecule type" value="Genomic_DNA"/>
</dbReference>
<accession>A0AAU9B927</accession>
<dbReference type="InterPro" id="IPR027417">
    <property type="entry name" value="P-loop_NTPase"/>
</dbReference>
<evidence type="ECO:0000259" key="4">
    <source>
        <dbReference type="PROSITE" id="PS00662"/>
    </source>
</evidence>
<dbReference type="CDD" id="cd01129">
    <property type="entry name" value="PulE-GspE-like"/>
    <property type="match status" value="1"/>
</dbReference>
<gene>
    <name evidence="5" type="primary">hofB</name>
    <name evidence="5" type="ORF">OIPHN260_08590</name>
</gene>
<organism evidence="5 6">
    <name type="scientific">Enterobacter roggenkampii</name>
    <dbReference type="NCBI Taxonomy" id="1812935"/>
    <lineage>
        <taxon>Bacteria</taxon>
        <taxon>Pseudomonadati</taxon>
        <taxon>Pseudomonadota</taxon>
        <taxon>Gammaproteobacteria</taxon>
        <taxon>Enterobacterales</taxon>
        <taxon>Enterobacteriaceae</taxon>
        <taxon>Enterobacter</taxon>
        <taxon>Enterobacter cloacae complex</taxon>
    </lineage>
</organism>
<sequence length="460" mass="50494">MNTDQLVALCLRHHALLLSSDSERINIAVVGKPAPELMEALRFATQKRIDIECYSAERMEKHRQLTSQSHLPGVSQTHSTVDVLNHTLQQAINQRASDIHIEPMEHACQIRLRIDGVLCPQPPLAAELANLLSARLKVLGNLDIAERRLPQDGQFTIELANEPVSFRIATLPCSGGEKIVLRLLHQVPQALEPKALGMDAEQLACFNAVLHQPQGLILVTGPTGSGKTVTLYSALQSRNTPDVNICSVEDPIEIPLAGLNQTQINPRAGLTFQNVLRALLRQDPDIIMVGEIRDGETAGIAINAAQTGHLVLSTLHTNSTTETLIRLEQMGVARWMISSALTMVIAQRLVRRLCPHCRRETRDQAQLPRSVWPRPLPRWQPTGCDRCYHGFYGRVAIFEVLAIDNALRQAIASGAGTDVIEASARQAGMVSLFEHGCRAVEQGLTTIEELLRVLGMPNGG</sequence>
<feature type="domain" description="Bacterial type II secretion system protein E" evidence="4">
    <location>
        <begin position="280"/>
        <end position="294"/>
    </location>
</feature>
<evidence type="ECO:0000256" key="1">
    <source>
        <dbReference type="ARBA" id="ARBA00006611"/>
    </source>
</evidence>
<keyword evidence="3" id="KW-0067">ATP-binding</keyword>
<dbReference type="GO" id="GO:0005524">
    <property type="term" value="F:ATP binding"/>
    <property type="evidence" value="ECO:0007669"/>
    <property type="project" value="UniProtKB-KW"/>
</dbReference>
<dbReference type="GO" id="GO:0005886">
    <property type="term" value="C:plasma membrane"/>
    <property type="evidence" value="ECO:0007669"/>
    <property type="project" value="TreeGrafter"/>
</dbReference>
<dbReference type="GO" id="GO:0016887">
    <property type="term" value="F:ATP hydrolysis activity"/>
    <property type="evidence" value="ECO:0007669"/>
    <property type="project" value="TreeGrafter"/>
</dbReference>
<dbReference type="PROSITE" id="PS00662">
    <property type="entry name" value="T2SP_E"/>
    <property type="match status" value="1"/>
</dbReference>
<dbReference type="InterPro" id="IPR001482">
    <property type="entry name" value="T2SS/T4SS_dom"/>
</dbReference>
<reference evidence="5" key="1">
    <citation type="journal article" date="2020" name="J Glob Antimicrob Resist">
        <title>Genomic characterization of clinical Enterobacter roggenkampii co-harboring blaIMP-1- and blaGES-5-encoding IncP6 and mcr-9-encoding IncHI2 plasmids isolated in Japan.</title>
        <authorList>
            <person name="Umeda K."/>
            <person name="Nakamura H."/>
            <person name="Fukuda A."/>
            <person name="Matsumoto Y."/>
            <person name="Motooka D."/>
            <person name="Nakamura S."/>
            <person name="Yasui Y."/>
            <person name="Yoshida H."/>
            <person name="Kawahara R."/>
        </authorList>
    </citation>
    <scope>NUCLEOTIDE SEQUENCE</scope>
    <source>
        <strain evidence="5">OIPH-N260</strain>
    </source>
</reference>
<keyword evidence="2" id="KW-0547">Nucleotide-binding</keyword>
<dbReference type="PANTHER" id="PTHR30258:SF1">
    <property type="entry name" value="PROTEIN TRANSPORT PROTEIN HOFB HOMOLOG"/>
    <property type="match status" value="1"/>
</dbReference>
<proteinExistence type="inferred from homology"/>
<protein>
    <submittedName>
        <fullName evidence="5">Type II secretion system protein GspE</fullName>
    </submittedName>
</protein>
<evidence type="ECO:0000313" key="5">
    <source>
        <dbReference type="EMBL" id="BCL41357.1"/>
    </source>
</evidence>